<dbReference type="PANTHER" id="PTHR13903:SF8">
    <property type="entry name" value="PIRIN"/>
    <property type="match status" value="1"/>
</dbReference>
<evidence type="ECO:0000256" key="2">
    <source>
        <dbReference type="RuleBase" id="RU003457"/>
    </source>
</evidence>
<organism evidence="5 6">
    <name type="scientific">Bdellovibrio reynosensis</name>
    <dbReference type="NCBI Taxonomy" id="2835041"/>
    <lineage>
        <taxon>Bacteria</taxon>
        <taxon>Pseudomonadati</taxon>
        <taxon>Bdellovibrionota</taxon>
        <taxon>Bdellovibrionia</taxon>
        <taxon>Bdellovibrionales</taxon>
        <taxon>Pseudobdellovibrionaceae</taxon>
        <taxon>Bdellovibrio</taxon>
    </lineage>
</organism>
<gene>
    <name evidence="5" type="ORF">MNR06_08085</name>
</gene>
<dbReference type="RefSeq" id="WP_243540730.1">
    <property type="nucleotide sequence ID" value="NZ_CP093442.1"/>
</dbReference>
<dbReference type="PANTHER" id="PTHR13903">
    <property type="entry name" value="PIRIN-RELATED"/>
    <property type="match status" value="1"/>
</dbReference>
<dbReference type="CDD" id="cd02909">
    <property type="entry name" value="cupin_pirin_N"/>
    <property type="match status" value="1"/>
</dbReference>
<feature type="domain" description="Pirin N-terminal" evidence="3">
    <location>
        <begin position="18"/>
        <end position="123"/>
    </location>
</feature>
<dbReference type="InterPro" id="IPR014710">
    <property type="entry name" value="RmlC-like_jellyroll"/>
</dbReference>
<dbReference type="SUPFAM" id="SSF51182">
    <property type="entry name" value="RmlC-like cupins"/>
    <property type="match status" value="1"/>
</dbReference>
<sequence>MGKIQLVIPPREKDLGGFNVRRILPYATHRMVGPFIFFDHMGPADFRSHEGMDVRPHPHVGLATVTYLFTGKIRHRDSLGSDQLIEPGAINWMTAGKGIVHSERTPSFEREHENHMHGIQLWVALPEEFEDVAPSFIHHPADTLPEFTIGEIKLKLLVGNALGHTSPVKAHSDLFYLEANITAGQLLNFPVLGCEAAAYVVTGKIRADGKEVDPYSMAIVETGDDLELEALTDSKVMILGGSPVGKRFIYWNFVASSQEKLDRAKKAWLPGPGPSNELFKAIPGDDQEFIPLPAEVGNPKGTIM</sequence>
<dbReference type="InterPro" id="IPR008778">
    <property type="entry name" value="Pirin_C_dom"/>
</dbReference>
<evidence type="ECO:0000313" key="6">
    <source>
        <dbReference type="Proteomes" id="UP000830116"/>
    </source>
</evidence>
<reference evidence="5" key="1">
    <citation type="submission" date="2022-03" db="EMBL/GenBank/DDBJ databases">
        <title>Genome Identification and Characterization of new species Bdellovibrio reynosense LBG001 sp. nov. from a Mexico soil sample.</title>
        <authorList>
            <person name="Camilli A."/>
            <person name="Ajao Y."/>
            <person name="Guo X."/>
        </authorList>
    </citation>
    <scope>NUCLEOTIDE SEQUENCE</scope>
    <source>
        <strain evidence="5">LBG001</strain>
    </source>
</reference>
<dbReference type="PIRSF" id="PIRSF006232">
    <property type="entry name" value="Pirin"/>
    <property type="match status" value="1"/>
</dbReference>
<keyword evidence="6" id="KW-1185">Reference proteome</keyword>
<dbReference type="Proteomes" id="UP000830116">
    <property type="component" value="Chromosome"/>
</dbReference>
<feature type="domain" description="Pirin C-terminal" evidence="4">
    <location>
        <begin position="176"/>
        <end position="268"/>
    </location>
</feature>
<dbReference type="Pfam" id="PF05726">
    <property type="entry name" value="Pirin_C"/>
    <property type="match status" value="1"/>
</dbReference>
<evidence type="ECO:0000313" key="5">
    <source>
        <dbReference type="EMBL" id="UOF02911.1"/>
    </source>
</evidence>
<evidence type="ECO:0000259" key="4">
    <source>
        <dbReference type="Pfam" id="PF05726"/>
    </source>
</evidence>
<comment type="similarity">
    <text evidence="1 2">Belongs to the pirin family.</text>
</comment>
<dbReference type="InterPro" id="IPR011051">
    <property type="entry name" value="RmlC_Cupin_sf"/>
</dbReference>
<evidence type="ECO:0000259" key="3">
    <source>
        <dbReference type="Pfam" id="PF02678"/>
    </source>
</evidence>
<protein>
    <submittedName>
        <fullName evidence="5">Pirin family protein</fullName>
    </submittedName>
</protein>
<dbReference type="InterPro" id="IPR003829">
    <property type="entry name" value="Pirin_N_dom"/>
</dbReference>
<name>A0ABY4CGV7_9BACT</name>
<accession>A0ABY4CGV7</accession>
<dbReference type="InterPro" id="IPR012093">
    <property type="entry name" value="Pirin"/>
</dbReference>
<dbReference type="EMBL" id="CP093442">
    <property type="protein sequence ID" value="UOF02911.1"/>
    <property type="molecule type" value="Genomic_DNA"/>
</dbReference>
<dbReference type="Gene3D" id="2.60.120.10">
    <property type="entry name" value="Jelly Rolls"/>
    <property type="match status" value="2"/>
</dbReference>
<evidence type="ECO:0000256" key="1">
    <source>
        <dbReference type="ARBA" id="ARBA00008416"/>
    </source>
</evidence>
<dbReference type="Pfam" id="PF02678">
    <property type="entry name" value="Pirin"/>
    <property type="match status" value="1"/>
</dbReference>
<proteinExistence type="inferred from homology"/>